<reference evidence="1 2" key="1">
    <citation type="submission" date="2015-07" db="EMBL/GenBank/DDBJ databases">
        <authorList>
            <person name="Noorani M."/>
        </authorList>
    </citation>
    <scope>NUCLEOTIDE SEQUENCE [LARGE SCALE GENOMIC DNA]</scope>
    <source>
        <strain evidence="1 2">KCTC 42284</strain>
    </source>
</reference>
<evidence type="ECO:0000313" key="1">
    <source>
        <dbReference type="EMBL" id="AKS41519.1"/>
    </source>
</evidence>
<proteinExistence type="predicted"/>
<sequence length="383" mass="38122">MPSAASDSTGAVAAALAFALLALLVIGPVVAAPPTCPTPAQGYEIAGCFVDGNGDEYPAGGSVDVYDLAFGQSLSASFPAGIFVTDAFQVAPPSSPPASCGSCGPIDFCVVVAFEASAAGAPIPQSFCAPGDPTVNQGGFDLRSLAGDAPIPVIIPAYTVGGEVTGLEGSGLVLTNNGVDALPIAIDGDFTFPTPVNDGLGYDVAVASQPTGPSQDCTVTNETGTIDGADVTDVSVVCVTRTADLSVSKTDGTNFIPPGEPVVYTITVANAGPQDVVGARVLDVLPATLSSASWSCVADAGASCPVSGSGDIDAFVDLAAGSAAVFTLTATTVADPDAVVINTVELIEPNDVIDPDSSNNSATDTTILDPVIFQDRFETANPR</sequence>
<organism evidence="1 2">
    <name type="scientific">Wenzhouxiangella marina</name>
    <dbReference type="NCBI Taxonomy" id="1579979"/>
    <lineage>
        <taxon>Bacteria</taxon>
        <taxon>Pseudomonadati</taxon>
        <taxon>Pseudomonadota</taxon>
        <taxon>Gammaproteobacteria</taxon>
        <taxon>Chromatiales</taxon>
        <taxon>Wenzhouxiangellaceae</taxon>
        <taxon>Wenzhouxiangella</taxon>
    </lineage>
</organism>
<dbReference type="EMBL" id="CP012154">
    <property type="protein sequence ID" value="AKS41519.1"/>
    <property type="molecule type" value="Genomic_DNA"/>
</dbReference>
<name>A0A0K0XUY2_9GAMM</name>
<dbReference type="STRING" id="1579979.WM2015_1145"/>
<dbReference type="OrthoDB" id="8908077at2"/>
<dbReference type="NCBIfam" id="TIGR01451">
    <property type="entry name" value="B_ant_repeat"/>
    <property type="match status" value="1"/>
</dbReference>
<dbReference type="InterPro" id="IPR047589">
    <property type="entry name" value="DUF11_rpt"/>
</dbReference>
<protein>
    <submittedName>
        <fullName evidence="1">Uncharacterized protein</fullName>
    </submittedName>
</protein>
<dbReference type="AlphaFoldDB" id="A0A0K0XUY2"/>
<dbReference type="InterPro" id="IPR001434">
    <property type="entry name" value="OmcB-like_DUF11"/>
</dbReference>
<keyword evidence="2" id="KW-1185">Reference proteome</keyword>
<evidence type="ECO:0000313" key="2">
    <source>
        <dbReference type="Proteomes" id="UP000066624"/>
    </source>
</evidence>
<gene>
    <name evidence="1" type="ORF">WM2015_1145</name>
</gene>
<accession>A0A0K0XUY2</accession>
<dbReference type="Pfam" id="PF01345">
    <property type="entry name" value="DUF11"/>
    <property type="match status" value="1"/>
</dbReference>
<dbReference type="Proteomes" id="UP000066624">
    <property type="component" value="Chromosome"/>
</dbReference>
<dbReference type="KEGG" id="wma:WM2015_1145"/>
<dbReference type="RefSeq" id="WP_049725156.1">
    <property type="nucleotide sequence ID" value="NZ_CP012154.1"/>
</dbReference>
<dbReference type="Gene3D" id="2.60.40.10">
    <property type="entry name" value="Immunoglobulins"/>
    <property type="match status" value="1"/>
</dbReference>
<dbReference type="InterPro" id="IPR013783">
    <property type="entry name" value="Ig-like_fold"/>
</dbReference>